<dbReference type="GO" id="GO:0005886">
    <property type="term" value="C:plasma membrane"/>
    <property type="evidence" value="ECO:0007669"/>
    <property type="project" value="UniProtKB-SubCell"/>
</dbReference>
<gene>
    <name evidence="10" type="ORF">FB463_002053</name>
</gene>
<dbReference type="NCBIfam" id="TIGR00710">
    <property type="entry name" value="efflux_Bcr_CflA"/>
    <property type="match status" value="1"/>
</dbReference>
<keyword evidence="5 8" id="KW-0812">Transmembrane</keyword>
<keyword evidence="7 8" id="KW-0472">Membrane</keyword>
<evidence type="ECO:0000259" key="9">
    <source>
        <dbReference type="PROSITE" id="PS50850"/>
    </source>
</evidence>
<feature type="transmembrane region" description="Helical" evidence="8">
    <location>
        <begin position="55"/>
        <end position="75"/>
    </location>
</feature>
<dbReference type="GO" id="GO:1990961">
    <property type="term" value="P:xenobiotic detoxification by transmembrane export across the plasma membrane"/>
    <property type="evidence" value="ECO:0007669"/>
    <property type="project" value="InterPro"/>
</dbReference>
<feature type="transmembrane region" description="Helical" evidence="8">
    <location>
        <begin position="145"/>
        <end position="169"/>
    </location>
</feature>
<dbReference type="AlphaFoldDB" id="A0A7W3JJ33"/>
<feature type="transmembrane region" description="Helical" evidence="8">
    <location>
        <begin position="260"/>
        <end position="279"/>
    </location>
</feature>
<comment type="similarity">
    <text evidence="2">Belongs to the major facilitator superfamily. Bcr/CmlA family.</text>
</comment>
<evidence type="ECO:0000256" key="3">
    <source>
        <dbReference type="ARBA" id="ARBA00022448"/>
    </source>
</evidence>
<feature type="transmembrane region" description="Helical" evidence="8">
    <location>
        <begin position="318"/>
        <end position="340"/>
    </location>
</feature>
<evidence type="ECO:0000256" key="1">
    <source>
        <dbReference type="ARBA" id="ARBA00004651"/>
    </source>
</evidence>
<evidence type="ECO:0000256" key="6">
    <source>
        <dbReference type="ARBA" id="ARBA00022989"/>
    </source>
</evidence>
<comment type="caution">
    <text evidence="10">The sequence shown here is derived from an EMBL/GenBank/DDBJ whole genome shotgun (WGS) entry which is preliminary data.</text>
</comment>
<dbReference type="RefSeq" id="WP_146852686.1">
    <property type="nucleotide sequence ID" value="NZ_BAAAHR010000003.1"/>
</dbReference>
<feature type="transmembrane region" description="Helical" evidence="8">
    <location>
        <begin position="291"/>
        <end position="312"/>
    </location>
</feature>
<evidence type="ECO:0000256" key="2">
    <source>
        <dbReference type="ARBA" id="ARBA00006236"/>
    </source>
</evidence>
<protein>
    <submittedName>
        <fullName evidence="10">DHA1 family bicyclomycin/chloramphenicol resistance-like MFS transporter</fullName>
    </submittedName>
</protein>
<dbReference type="PANTHER" id="PTHR23502">
    <property type="entry name" value="MAJOR FACILITATOR SUPERFAMILY"/>
    <property type="match status" value="1"/>
</dbReference>
<dbReference type="InterPro" id="IPR011701">
    <property type="entry name" value="MFS"/>
</dbReference>
<proteinExistence type="inferred from homology"/>
<feature type="domain" description="Major facilitator superfamily (MFS) profile" evidence="9">
    <location>
        <begin position="21"/>
        <end position="404"/>
    </location>
</feature>
<feature type="transmembrane region" description="Helical" evidence="8">
    <location>
        <begin position="352"/>
        <end position="374"/>
    </location>
</feature>
<dbReference type="CDD" id="cd17320">
    <property type="entry name" value="MFS_MdfA_MDR_like"/>
    <property type="match status" value="1"/>
</dbReference>
<evidence type="ECO:0000256" key="4">
    <source>
        <dbReference type="ARBA" id="ARBA00022475"/>
    </source>
</evidence>
<dbReference type="Proteomes" id="UP000522688">
    <property type="component" value="Unassembled WGS sequence"/>
</dbReference>
<dbReference type="Gene3D" id="1.20.1720.10">
    <property type="entry name" value="Multidrug resistance protein D"/>
    <property type="match status" value="1"/>
</dbReference>
<keyword evidence="6 8" id="KW-1133">Transmembrane helix</keyword>
<dbReference type="InterPro" id="IPR036259">
    <property type="entry name" value="MFS_trans_sf"/>
</dbReference>
<dbReference type="GO" id="GO:0042910">
    <property type="term" value="F:xenobiotic transmembrane transporter activity"/>
    <property type="evidence" value="ECO:0007669"/>
    <property type="project" value="InterPro"/>
</dbReference>
<keyword evidence="4" id="KW-1003">Cell membrane</keyword>
<feature type="transmembrane region" description="Helical" evidence="8">
    <location>
        <begin position="112"/>
        <end position="133"/>
    </location>
</feature>
<evidence type="ECO:0000256" key="7">
    <source>
        <dbReference type="ARBA" id="ARBA00023136"/>
    </source>
</evidence>
<evidence type="ECO:0000313" key="10">
    <source>
        <dbReference type="EMBL" id="MBA8813804.1"/>
    </source>
</evidence>
<sequence>MRDDDVPTDPDRASWLSRRGAVLTVALIVGISPFATDMYIPALPAIARDLGATTAQVQLSLTAFLVAFAVGQIVIGPVSDGTGRRRILLGGTALFALASLACAVAPDAATLVVARVAQGLGGAAGSVAARAMVGDSTTGVVRSRLFATLAAINAVGPVVAPLVGGAVLSVSTWRATFVVLALLGAGLTAAAARLLPETLLSPEPGAGSLPASLRRMGRLLAMPRFRWYLVTGCAATIGFFSYIATSSFVFQEQYGFGEGLYTLVFASNASCMIVSTLVFRRLVGRFSEDGLFTVGLATCTVGSALVLAGALTGIGPALIWPALALVTAGWGWVIPGSITLTQALGHRSPGTAAALAGGLQFGLGGAATPLAGALGGTATVMGALMLGFIAVGLTVQVVASSRSRSDGGHSGRS</sequence>
<evidence type="ECO:0000256" key="8">
    <source>
        <dbReference type="SAM" id="Phobius"/>
    </source>
</evidence>
<dbReference type="SUPFAM" id="SSF103473">
    <property type="entry name" value="MFS general substrate transporter"/>
    <property type="match status" value="1"/>
</dbReference>
<keyword evidence="3" id="KW-0813">Transport</keyword>
<dbReference type="InterPro" id="IPR020846">
    <property type="entry name" value="MFS_dom"/>
</dbReference>
<name>A0A7W3JJ33_9MICO</name>
<evidence type="ECO:0000256" key="5">
    <source>
        <dbReference type="ARBA" id="ARBA00022692"/>
    </source>
</evidence>
<dbReference type="PROSITE" id="PS50850">
    <property type="entry name" value="MFS"/>
    <property type="match status" value="1"/>
</dbReference>
<dbReference type="InterPro" id="IPR004812">
    <property type="entry name" value="Efflux_drug-R_Bcr/CmlA"/>
</dbReference>
<comment type="subcellular location">
    <subcellularLocation>
        <location evidence="1">Cell membrane</location>
        <topology evidence="1">Multi-pass membrane protein</topology>
    </subcellularLocation>
</comment>
<feature type="transmembrane region" description="Helical" evidence="8">
    <location>
        <begin position="380"/>
        <end position="399"/>
    </location>
</feature>
<dbReference type="PANTHER" id="PTHR23502:SF132">
    <property type="entry name" value="POLYAMINE TRANSPORTER 2-RELATED"/>
    <property type="match status" value="1"/>
</dbReference>
<reference evidence="10 11" key="1">
    <citation type="submission" date="2020-07" db="EMBL/GenBank/DDBJ databases">
        <title>Sequencing the genomes of 1000 actinobacteria strains.</title>
        <authorList>
            <person name="Klenk H.-P."/>
        </authorList>
    </citation>
    <scope>NUCLEOTIDE SEQUENCE [LARGE SCALE GENOMIC DNA]</scope>
    <source>
        <strain evidence="10 11">DSM 10309</strain>
    </source>
</reference>
<feature type="transmembrane region" description="Helical" evidence="8">
    <location>
        <begin position="21"/>
        <end position="43"/>
    </location>
</feature>
<dbReference type="OrthoDB" id="9814303at2"/>
<dbReference type="EMBL" id="JACGWW010000002">
    <property type="protein sequence ID" value="MBA8813804.1"/>
    <property type="molecule type" value="Genomic_DNA"/>
</dbReference>
<accession>A0A7W3JJ33</accession>
<evidence type="ECO:0000313" key="11">
    <source>
        <dbReference type="Proteomes" id="UP000522688"/>
    </source>
</evidence>
<feature type="transmembrane region" description="Helical" evidence="8">
    <location>
        <begin position="225"/>
        <end position="248"/>
    </location>
</feature>
<feature type="transmembrane region" description="Helical" evidence="8">
    <location>
        <begin position="87"/>
        <end position="106"/>
    </location>
</feature>
<dbReference type="Pfam" id="PF07690">
    <property type="entry name" value="MFS_1"/>
    <property type="match status" value="1"/>
</dbReference>
<feature type="transmembrane region" description="Helical" evidence="8">
    <location>
        <begin position="175"/>
        <end position="195"/>
    </location>
</feature>
<organism evidence="10 11">
    <name type="scientific">Frigoribacterium faeni</name>
    <dbReference type="NCBI Taxonomy" id="145483"/>
    <lineage>
        <taxon>Bacteria</taxon>
        <taxon>Bacillati</taxon>
        <taxon>Actinomycetota</taxon>
        <taxon>Actinomycetes</taxon>
        <taxon>Micrococcales</taxon>
        <taxon>Microbacteriaceae</taxon>
        <taxon>Frigoribacterium</taxon>
    </lineage>
</organism>